<evidence type="ECO:0000256" key="2">
    <source>
        <dbReference type="ARBA" id="ARBA00010139"/>
    </source>
</evidence>
<evidence type="ECO:0000313" key="9">
    <source>
        <dbReference type="Proteomes" id="UP000319257"/>
    </source>
</evidence>
<dbReference type="Gene3D" id="3.50.50.60">
    <property type="entry name" value="FAD/NAD(P)-binding domain"/>
    <property type="match status" value="2"/>
</dbReference>
<dbReference type="Proteomes" id="UP000319257">
    <property type="component" value="Unassembled WGS sequence"/>
</dbReference>
<dbReference type="GO" id="GO:0004497">
    <property type="term" value="F:monooxygenase activity"/>
    <property type="evidence" value="ECO:0007669"/>
    <property type="project" value="UniProtKB-KW"/>
</dbReference>
<organism evidence="8 9">
    <name type="scientific">Thyridium curvatum</name>
    <dbReference type="NCBI Taxonomy" id="1093900"/>
    <lineage>
        <taxon>Eukaryota</taxon>
        <taxon>Fungi</taxon>
        <taxon>Dikarya</taxon>
        <taxon>Ascomycota</taxon>
        <taxon>Pezizomycotina</taxon>
        <taxon>Sordariomycetes</taxon>
        <taxon>Sordariomycetidae</taxon>
        <taxon>Thyridiales</taxon>
        <taxon>Thyridiaceae</taxon>
        <taxon>Thyridium</taxon>
    </lineage>
</organism>
<evidence type="ECO:0000256" key="4">
    <source>
        <dbReference type="ARBA" id="ARBA00022827"/>
    </source>
</evidence>
<dbReference type="PANTHER" id="PTHR43098:SF4">
    <property type="entry name" value="BLR3857 PROTEIN"/>
    <property type="match status" value="1"/>
</dbReference>
<comment type="cofactor">
    <cofactor evidence="1">
        <name>FAD</name>
        <dbReference type="ChEBI" id="CHEBI:57692"/>
    </cofactor>
</comment>
<dbReference type="InterPro" id="IPR036188">
    <property type="entry name" value="FAD/NAD-bd_sf"/>
</dbReference>
<keyword evidence="3" id="KW-0285">Flavoprotein</keyword>
<evidence type="ECO:0000313" key="8">
    <source>
        <dbReference type="EMBL" id="TPX08489.1"/>
    </source>
</evidence>
<evidence type="ECO:0000256" key="1">
    <source>
        <dbReference type="ARBA" id="ARBA00001974"/>
    </source>
</evidence>
<dbReference type="RefSeq" id="XP_030990200.1">
    <property type="nucleotide sequence ID" value="XM_031132544.1"/>
</dbReference>
<reference evidence="8 9" key="1">
    <citation type="submission" date="2019-06" db="EMBL/GenBank/DDBJ databases">
        <title>Draft genome sequence of the filamentous fungus Phialemoniopsis curvata isolated from diesel fuel.</title>
        <authorList>
            <person name="Varaljay V.A."/>
            <person name="Lyon W.J."/>
            <person name="Crouch A.L."/>
            <person name="Drake C.E."/>
            <person name="Hollomon J.M."/>
            <person name="Nadeau L.J."/>
            <person name="Nunn H.S."/>
            <person name="Stevenson B.S."/>
            <person name="Bojanowski C.L."/>
            <person name="Crookes-Goodson W.J."/>
        </authorList>
    </citation>
    <scope>NUCLEOTIDE SEQUENCE [LARGE SCALE GENOMIC DNA]</scope>
    <source>
        <strain evidence="8 9">D216</strain>
    </source>
</reference>
<dbReference type="OrthoDB" id="66881at2759"/>
<sequence>MGSINETILPENIDGKALLEKYREERDKRLRDEGIFQYRDVSADSSLKHFAEDPWSTPVVREPLNQDIEFAIIGGGFGGLLLAARLTEAGIHDFKIFDRAGDFGGTWYWNRYPGAACDIESYIYMPLCEELNYVPSAKYAPAPEIFQHAKNIGKHYGLLTRWIVLTNRGDKIRARYVATAGGPLTKPKLPGVEGIEKFKGHSFHTGRWDYSYSGGSWEGNLSGLAGKKVGVIGTGATGVQVTPHLAASAGHLYVFQRTPPAVDVRNDSPTDPQWAGSLTKGWQQRRMDNFTTIVEGGHQDEDLVNDGWTHIFRSLAPSGEMVKKFNSGSDAARNVQLAWEEADNMTMERIRRRVDSIVHDPEKAKSLKAWYRRFCKRPCFHDVYLDIFNRNNVTLVDTDGRGVERITENGIVANGEEIELDCIVYATGFEYGTDYSRRLGATVRGRNGVKLSDHFQNGFRSLHGYYVRGFPNYFIISLSQSGGNPNQVFMLNEQAKHLAWLMTELKARNATKVEASEQAEQTWVETIIELAKLRESFFRECTPSFFNDEGKLTTKGILQTRYGLGTLVYMKLIEEWKQEGDFRGLEIDGKLLTDKPIQTRPTEKNVEQGAAVPKFG</sequence>
<evidence type="ECO:0000256" key="3">
    <source>
        <dbReference type="ARBA" id="ARBA00022630"/>
    </source>
</evidence>
<keyword evidence="6" id="KW-0560">Oxidoreductase</keyword>
<dbReference type="Pfam" id="PF13450">
    <property type="entry name" value="NAD_binding_8"/>
    <property type="match status" value="1"/>
</dbReference>
<comment type="caution">
    <text evidence="8">The sequence shown here is derived from an EMBL/GenBank/DDBJ whole genome shotgun (WGS) entry which is preliminary data.</text>
</comment>
<dbReference type="EMBL" id="SKBQ01000077">
    <property type="protein sequence ID" value="TPX08489.1"/>
    <property type="molecule type" value="Genomic_DNA"/>
</dbReference>
<dbReference type="SUPFAM" id="SSF51905">
    <property type="entry name" value="FAD/NAD(P)-binding domain"/>
    <property type="match status" value="1"/>
</dbReference>
<keyword evidence="4" id="KW-0274">FAD</keyword>
<proteinExistence type="inferred from homology"/>
<gene>
    <name evidence="8" type="ORF">E0L32_009976</name>
</gene>
<keyword evidence="5" id="KW-0521">NADP</keyword>
<protein>
    <submittedName>
        <fullName evidence="8">Uncharacterized protein</fullName>
    </submittedName>
</protein>
<dbReference type="InterPro" id="IPR050775">
    <property type="entry name" value="FAD-binding_Monooxygenases"/>
</dbReference>
<keyword evidence="9" id="KW-1185">Reference proteome</keyword>
<evidence type="ECO:0000256" key="6">
    <source>
        <dbReference type="ARBA" id="ARBA00023002"/>
    </source>
</evidence>
<evidence type="ECO:0000256" key="5">
    <source>
        <dbReference type="ARBA" id="ARBA00022857"/>
    </source>
</evidence>
<comment type="similarity">
    <text evidence="2">Belongs to the FAD-binding monooxygenase family.</text>
</comment>
<dbReference type="GeneID" id="41977423"/>
<evidence type="ECO:0000256" key="7">
    <source>
        <dbReference type="ARBA" id="ARBA00023033"/>
    </source>
</evidence>
<dbReference type="InParanoid" id="A0A507AU93"/>
<dbReference type="PANTHER" id="PTHR43098">
    <property type="entry name" value="L-ORNITHINE N(5)-MONOOXYGENASE-RELATED"/>
    <property type="match status" value="1"/>
</dbReference>
<name>A0A507AU93_9PEZI</name>
<dbReference type="AlphaFoldDB" id="A0A507AU93"/>
<keyword evidence="7" id="KW-0503">Monooxygenase</keyword>
<accession>A0A507AU93</accession>